<reference evidence="1" key="1">
    <citation type="journal article" date="2022" name="bioRxiv">
        <title>Sequencing and chromosome-scale assembly of the giantPleurodeles waltlgenome.</title>
        <authorList>
            <person name="Brown T."/>
            <person name="Elewa A."/>
            <person name="Iarovenko S."/>
            <person name="Subramanian E."/>
            <person name="Araus A.J."/>
            <person name="Petzold A."/>
            <person name="Susuki M."/>
            <person name="Suzuki K.-i.T."/>
            <person name="Hayashi T."/>
            <person name="Toyoda A."/>
            <person name="Oliveira C."/>
            <person name="Osipova E."/>
            <person name="Leigh N.D."/>
            <person name="Simon A."/>
            <person name="Yun M.H."/>
        </authorList>
    </citation>
    <scope>NUCLEOTIDE SEQUENCE</scope>
    <source>
        <strain evidence="1">20211129_DDA</strain>
        <tissue evidence="1">Liver</tissue>
    </source>
</reference>
<gene>
    <name evidence="1" type="ORF">NDU88_005267</name>
</gene>
<accession>A0AAV7X0P5</accession>
<evidence type="ECO:0000313" key="2">
    <source>
        <dbReference type="Proteomes" id="UP001066276"/>
    </source>
</evidence>
<dbReference type="AlphaFoldDB" id="A0AAV7X0P5"/>
<comment type="caution">
    <text evidence="1">The sequence shown here is derived from an EMBL/GenBank/DDBJ whole genome shotgun (WGS) entry which is preliminary data.</text>
</comment>
<evidence type="ECO:0000313" key="1">
    <source>
        <dbReference type="EMBL" id="KAJ1217674.1"/>
    </source>
</evidence>
<keyword evidence="2" id="KW-1185">Reference proteome</keyword>
<proteinExistence type="predicted"/>
<dbReference type="Proteomes" id="UP001066276">
    <property type="component" value="Chromosome 1_1"/>
</dbReference>
<protein>
    <submittedName>
        <fullName evidence="1">Uncharacterized protein</fullName>
    </submittedName>
</protein>
<organism evidence="1 2">
    <name type="scientific">Pleurodeles waltl</name>
    <name type="common">Iberian ribbed newt</name>
    <dbReference type="NCBI Taxonomy" id="8319"/>
    <lineage>
        <taxon>Eukaryota</taxon>
        <taxon>Metazoa</taxon>
        <taxon>Chordata</taxon>
        <taxon>Craniata</taxon>
        <taxon>Vertebrata</taxon>
        <taxon>Euteleostomi</taxon>
        <taxon>Amphibia</taxon>
        <taxon>Batrachia</taxon>
        <taxon>Caudata</taxon>
        <taxon>Salamandroidea</taxon>
        <taxon>Salamandridae</taxon>
        <taxon>Pleurodelinae</taxon>
        <taxon>Pleurodeles</taxon>
    </lineage>
</organism>
<dbReference type="EMBL" id="JANPWB010000001">
    <property type="protein sequence ID" value="KAJ1217674.1"/>
    <property type="molecule type" value="Genomic_DNA"/>
</dbReference>
<sequence>MQDRYPWWKCQTPYEPEVWRVAKINGTIITAQQGDDTVRQNVSRDRVVPNNLKPMARVTEFHGPPGIVPCENEETSRRMELGTEALLDPMCFGSSAAEQRSGGVAARGWVLAA</sequence>
<name>A0AAV7X0P5_PLEWA</name>